<gene>
    <name evidence="2" type="ORF">AVDCRST_MAG45-2381</name>
</gene>
<accession>A0A6J4TCE8</accession>
<reference evidence="2" key="1">
    <citation type="submission" date="2020-02" db="EMBL/GenBank/DDBJ databases">
        <authorList>
            <person name="Meier V. D."/>
        </authorList>
    </citation>
    <scope>NUCLEOTIDE SEQUENCE</scope>
    <source>
        <strain evidence="2">AVDCRST_MAG45</strain>
    </source>
</reference>
<feature type="non-terminal residue" evidence="2">
    <location>
        <position position="59"/>
    </location>
</feature>
<evidence type="ECO:0000313" key="2">
    <source>
        <dbReference type="EMBL" id="CAA9519016.1"/>
    </source>
</evidence>
<proteinExistence type="predicted"/>
<dbReference type="EMBL" id="CADCVU010000205">
    <property type="protein sequence ID" value="CAA9519016.1"/>
    <property type="molecule type" value="Genomic_DNA"/>
</dbReference>
<dbReference type="AlphaFoldDB" id="A0A6J4TCE8"/>
<sequence length="59" mass="6287">GSTRSTCRSRIARSGRVAGQHGADRAVEGAAAPDRGDPPRGGPRARLWVHAQGLERREL</sequence>
<name>A0A6J4TCE8_9ACTN</name>
<feature type="region of interest" description="Disordered" evidence="1">
    <location>
        <begin position="1"/>
        <end position="59"/>
    </location>
</feature>
<protein>
    <submittedName>
        <fullName evidence="2">Uncharacterized protein</fullName>
    </submittedName>
</protein>
<feature type="non-terminal residue" evidence="2">
    <location>
        <position position="1"/>
    </location>
</feature>
<organism evidence="2">
    <name type="scientific">uncultured Solirubrobacterales bacterium</name>
    <dbReference type="NCBI Taxonomy" id="768556"/>
    <lineage>
        <taxon>Bacteria</taxon>
        <taxon>Bacillati</taxon>
        <taxon>Actinomycetota</taxon>
        <taxon>Thermoleophilia</taxon>
        <taxon>Solirubrobacterales</taxon>
        <taxon>environmental samples</taxon>
    </lineage>
</organism>
<evidence type="ECO:0000256" key="1">
    <source>
        <dbReference type="SAM" id="MobiDB-lite"/>
    </source>
</evidence>